<keyword evidence="6" id="KW-0472">Membrane</keyword>
<evidence type="ECO:0000256" key="4">
    <source>
        <dbReference type="ARBA" id="ARBA00023180"/>
    </source>
</evidence>
<dbReference type="PANTHER" id="PTHR20961">
    <property type="entry name" value="GLYCOSYLTRANSFERASE"/>
    <property type="match status" value="1"/>
</dbReference>
<keyword evidence="9" id="KW-1185">Reference proteome</keyword>
<evidence type="ECO:0000256" key="5">
    <source>
        <dbReference type="SAM" id="MobiDB-lite"/>
    </source>
</evidence>
<evidence type="ECO:0000313" key="9">
    <source>
        <dbReference type="Proteomes" id="UP000631114"/>
    </source>
</evidence>
<evidence type="ECO:0000256" key="3">
    <source>
        <dbReference type="ARBA" id="ARBA00022679"/>
    </source>
</evidence>
<comment type="caution">
    <text evidence="8">The sequence shown here is derived from an EMBL/GenBank/DDBJ whole genome shotgun (WGS) entry which is preliminary data.</text>
</comment>
<dbReference type="OrthoDB" id="529273at2759"/>
<evidence type="ECO:0000256" key="6">
    <source>
        <dbReference type="SAM" id="Phobius"/>
    </source>
</evidence>
<accession>A0A835MBH6</accession>
<dbReference type="InterPro" id="IPR007657">
    <property type="entry name" value="Glycosyltransferase_61"/>
</dbReference>
<keyword evidence="3" id="KW-0808">Transferase</keyword>
<keyword evidence="4" id="KW-0325">Glycoprotein</keyword>
<dbReference type="PANTHER" id="PTHR20961:SF98">
    <property type="entry name" value="GLYCOSYLTRANSFERASE"/>
    <property type="match status" value="1"/>
</dbReference>
<evidence type="ECO:0000313" key="8">
    <source>
        <dbReference type="EMBL" id="KAF9626485.1"/>
    </source>
</evidence>
<feature type="domain" description="Glycosyltransferase 61 catalytic" evidence="7">
    <location>
        <begin position="265"/>
        <end position="363"/>
    </location>
</feature>
<organism evidence="8 9">
    <name type="scientific">Coptis chinensis</name>
    <dbReference type="NCBI Taxonomy" id="261450"/>
    <lineage>
        <taxon>Eukaryota</taxon>
        <taxon>Viridiplantae</taxon>
        <taxon>Streptophyta</taxon>
        <taxon>Embryophyta</taxon>
        <taxon>Tracheophyta</taxon>
        <taxon>Spermatophyta</taxon>
        <taxon>Magnoliopsida</taxon>
        <taxon>Ranunculales</taxon>
        <taxon>Ranunculaceae</taxon>
        <taxon>Coptidoideae</taxon>
        <taxon>Coptis</taxon>
    </lineage>
</organism>
<keyword evidence="2" id="KW-0328">Glycosyltransferase</keyword>
<dbReference type="AlphaFoldDB" id="A0A835MBH6"/>
<gene>
    <name evidence="8" type="ORF">IFM89_034419</name>
</gene>
<dbReference type="EMBL" id="JADFTS010000001">
    <property type="protein sequence ID" value="KAF9626485.1"/>
    <property type="molecule type" value="Genomic_DNA"/>
</dbReference>
<dbReference type="GO" id="GO:0000139">
    <property type="term" value="C:Golgi membrane"/>
    <property type="evidence" value="ECO:0007669"/>
    <property type="project" value="UniProtKB-SubCell"/>
</dbReference>
<feature type="transmembrane region" description="Helical" evidence="6">
    <location>
        <begin position="21"/>
        <end position="44"/>
    </location>
</feature>
<feature type="compositionally biased region" description="Low complexity" evidence="5">
    <location>
        <begin position="474"/>
        <end position="483"/>
    </location>
</feature>
<dbReference type="Proteomes" id="UP000631114">
    <property type="component" value="Unassembled WGS sequence"/>
</dbReference>
<evidence type="ECO:0000256" key="1">
    <source>
        <dbReference type="ARBA" id="ARBA00004323"/>
    </source>
</evidence>
<protein>
    <recommendedName>
        <fullName evidence="7">Glycosyltransferase 61 catalytic domain-containing protein</fullName>
    </recommendedName>
</protein>
<feature type="region of interest" description="Disordered" evidence="5">
    <location>
        <begin position="474"/>
        <end position="495"/>
    </location>
</feature>
<name>A0A835MBH6_9MAGN</name>
<dbReference type="GO" id="GO:0016763">
    <property type="term" value="F:pentosyltransferase activity"/>
    <property type="evidence" value="ECO:0007669"/>
    <property type="project" value="UniProtKB-ARBA"/>
</dbReference>
<comment type="subcellular location">
    <subcellularLocation>
        <location evidence="1">Golgi apparatus membrane</location>
        <topology evidence="1">Single-pass type II membrane protein</topology>
    </subcellularLocation>
</comment>
<evidence type="ECO:0000259" key="7">
    <source>
        <dbReference type="Pfam" id="PF04577"/>
    </source>
</evidence>
<feature type="domain" description="Glycosyltransferase 61 catalytic" evidence="7">
    <location>
        <begin position="688"/>
        <end position="790"/>
    </location>
</feature>
<keyword evidence="6" id="KW-1133">Transmembrane helix</keyword>
<dbReference type="InterPro" id="IPR049625">
    <property type="entry name" value="Glyco_transf_61_cat"/>
</dbReference>
<keyword evidence="6" id="KW-0812">Transmembrane</keyword>
<reference evidence="8 9" key="1">
    <citation type="submission" date="2020-10" db="EMBL/GenBank/DDBJ databases">
        <title>The Coptis chinensis genome and diversification of protoberbering-type alkaloids.</title>
        <authorList>
            <person name="Wang B."/>
            <person name="Shu S."/>
            <person name="Song C."/>
            <person name="Liu Y."/>
        </authorList>
    </citation>
    <scope>NUCLEOTIDE SEQUENCE [LARGE SCALE GENOMIC DNA]</scope>
    <source>
        <strain evidence="8">HL-2020</strain>
        <tissue evidence="8">Leaf</tissue>
    </source>
</reference>
<evidence type="ECO:0000256" key="2">
    <source>
        <dbReference type="ARBA" id="ARBA00022676"/>
    </source>
</evidence>
<sequence>MKKRTTTTTTTSSTSTTKKTVAIFVALFIFFLIDQITLLSISLWSPIKESKTSQGNHIEELKPKQNKAPPKTDFSAKFQPIKCDNSHFRYNICFLNSTTVLKPTVSTLFLVEPTESSPTQIVKVRPYPRKWETNIMSRIKELTLTTAPFDTQCEVHHNSPALVFSTGGYTGNVFHDFNEGFIPLFITIQSTFPDQNPILVIANCQEWWLNRYAELIRQFTPYPIINLDTENTTHCFTFATVGLISHGYMTIDPKLIPQSDTFYTFRTLLGNSYLPTKYHISQSIKPRLVLVSRKGGVGRVIRNQAEVVEVAEQSGFEVVLFEPNKHTCMSNAYGLINSSHAMFGVHGAALTHLLFLRPGSVFIQVVPIGTVWLSETCYANPAKDMGLEYMEYKIRVQESSLVEKYGTDHLVLKDPKAVANKEFANTKNIYLKGQDVILDLGRVEKYLRKAYKKNKYNARANDFQSVRRMIKLSSISSSSSADSRTGPGKQVEQRERDIIKEVQVSSQAIKCDRTHNRYDICFLNGSTVLDPIISTLFLVEPTVSKPQMLKVRPYPRKWENDIMSMIKELTLTTAPPNTHCEVHHNSPALVISTGGYTGNVFHDFTDGFVPLFVTIRSIYPNQNPVLVIANCRNWWLTRYAELIRKFTPFPIINLDTEKTTHCFTSATIGFISHGYMTIDPKLIPHSDTFLTFRSLLGNAYLHNNYHISQSLKPRLVLVSRTGDVGRVIRNQAEVMKVAEQTGFEVVLFEPTPYTSMSDAYGLVNSSHAMLGVHGAALTHFLFLRPGSVFVQVVPIGIDWLAETCFGNPARHMGIEYIEYKIRVQESSLVEKYGIDHLVLRDPKAVVNKEFANTKNIYLKGQDVILDLDRVRKYLRKTYTKAKKFMVKED</sequence>
<proteinExistence type="predicted"/>
<dbReference type="Pfam" id="PF04577">
    <property type="entry name" value="Glyco_transf_61"/>
    <property type="match status" value="2"/>
</dbReference>